<name>A0A5J4NC90_9TREM</name>
<dbReference type="Proteomes" id="UP000324629">
    <property type="component" value="Unassembled WGS sequence"/>
</dbReference>
<keyword evidence="1" id="KW-0812">Transmembrane</keyword>
<dbReference type="AlphaFoldDB" id="A0A5J4NC90"/>
<feature type="non-terminal residue" evidence="2">
    <location>
        <position position="94"/>
    </location>
</feature>
<evidence type="ECO:0000313" key="2">
    <source>
        <dbReference type="EMBL" id="KAA3672859.1"/>
    </source>
</evidence>
<gene>
    <name evidence="2" type="ORF">DEA37_0004651</name>
</gene>
<protein>
    <submittedName>
        <fullName evidence="2">Uncharacterized protein</fullName>
    </submittedName>
</protein>
<evidence type="ECO:0000313" key="3">
    <source>
        <dbReference type="Proteomes" id="UP000324629"/>
    </source>
</evidence>
<sequence>SRQSLFISFLVGFSVGISTVAYIFTNRNAVRLERRLALFSLEQPQRHEGLSYKNASGLPKVFCWITTMPSNHVKAIAVKRTWARRCDQYLFVSS</sequence>
<reference evidence="2 3" key="1">
    <citation type="journal article" date="2019" name="Gigascience">
        <title>Whole-genome sequence of the oriental lung fluke Paragonimus westermani.</title>
        <authorList>
            <person name="Oey H."/>
            <person name="Zakrzewski M."/>
            <person name="Narain K."/>
            <person name="Devi K.R."/>
            <person name="Agatsuma T."/>
            <person name="Nawaratna S."/>
            <person name="Gobert G.N."/>
            <person name="Jones M.K."/>
            <person name="Ragan M.A."/>
            <person name="McManus D.P."/>
            <person name="Krause L."/>
        </authorList>
    </citation>
    <scope>NUCLEOTIDE SEQUENCE [LARGE SCALE GENOMIC DNA]</scope>
    <source>
        <strain evidence="2 3">IND2009</strain>
    </source>
</reference>
<dbReference type="EMBL" id="QNGE01004475">
    <property type="protein sequence ID" value="KAA3672859.1"/>
    <property type="molecule type" value="Genomic_DNA"/>
</dbReference>
<keyword evidence="1" id="KW-0472">Membrane</keyword>
<proteinExistence type="predicted"/>
<organism evidence="2 3">
    <name type="scientific">Paragonimus westermani</name>
    <dbReference type="NCBI Taxonomy" id="34504"/>
    <lineage>
        <taxon>Eukaryota</taxon>
        <taxon>Metazoa</taxon>
        <taxon>Spiralia</taxon>
        <taxon>Lophotrochozoa</taxon>
        <taxon>Platyhelminthes</taxon>
        <taxon>Trematoda</taxon>
        <taxon>Digenea</taxon>
        <taxon>Plagiorchiida</taxon>
        <taxon>Troglotremata</taxon>
        <taxon>Troglotrematidae</taxon>
        <taxon>Paragonimus</taxon>
    </lineage>
</organism>
<feature type="non-terminal residue" evidence="2">
    <location>
        <position position="1"/>
    </location>
</feature>
<accession>A0A5J4NC90</accession>
<feature type="transmembrane region" description="Helical" evidence="1">
    <location>
        <begin position="6"/>
        <end position="25"/>
    </location>
</feature>
<keyword evidence="1" id="KW-1133">Transmembrane helix</keyword>
<keyword evidence="3" id="KW-1185">Reference proteome</keyword>
<comment type="caution">
    <text evidence="2">The sequence shown here is derived from an EMBL/GenBank/DDBJ whole genome shotgun (WGS) entry which is preliminary data.</text>
</comment>
<dbReference type="Gene3D" id="3.90.550.50">
    <property type="match status" value="1"/>
</dbReference>
<evidence type="ECO:0000256" key="1">
    <source>
        <dbReference type="SAM" id="Phobius"/>
    </source>
</evidence>